<keyword evidence="1" id="KW-0812">Transmembrane</keyword>
<sequence>MTDPRGRATPPGRATLLAGLALAMLGVMLLVLAVGAVPGEVVDEATAGVEQAERLALTMLACGVAALAILAGIAALALDRSLEAPPDSRGGLAISPARTDPLPRARIEALRKAA</sequence>
<evidence type="ECO:0000313" key="2">
    <source>
        <dbReference type="EMBL" id="NGM22813.1"/>
    </source>
</evidence>
<gene>
    <name evidence="2" type="ORF">G3576_22560</name>
</gene>
<accession>A0A6M1LRZ3</accession>
<evidence type="ECO:0000256" key="1">
    <source>
        <dbReference type="SAM" id="Phobius"/>
    </source>
</evidence>
<feature type="transmembrane region" description="Helical" evidence="1">
    <location>
        <begin position="55"/>
        <end position="78"/>
    </location>
</feature>
<keyword evidence="1" id="KW-1133">Transmembrane helix</keyword>
<keyword evidence="1" id="KW-0472">Membrane</keyword>
<feature type="transmembrane region" description="Helical" evidence="1">
    <location>
        <begin position="12"/>
        <end position="35"/>
    </location>
</feature>
<reference evidence="2 3" key="1">
    <citation type="submission" date="2020-03" db="EMBL/GenBank/DDBJ databases">
        <title>Roseomonas stagni sp. nov., isolated from pond water in Japan.</title>
        <authorList>
            <person name="Furuhata K."/>
            <person name="Miyamoto H."/>
            <person name="Goto K."/>
        </authorList>
    </citation>
    <scope>NUCLEOTIDE SEQUENCE [LARGE SCALE GENOMIC DNA]</scope>
    <source>
        <strain evidence="2 3">PeD5</strain>
    </source>
</reference>
<dbReference type="EMBL" id="JAAIKB010000011">
    <property type="protein sequence ID" value="NGM22813.1"/>
    <property type="molecule type" value="Genomic_DNA"/>
</dbReference>
<proteinExistence type="predicted"/>
<name>A0A6M1LRZ3_9PROT</name>
<comment type="caution">
    <text evidence="2">The sequence shown here is derived from an EMBL/GenBank/DDBJ whole genome shotgun (WGS) entry which is preliminary data.</text>
</comment>
<dbReference type="AlphaFoldDB" id="A0A6M1LRZ3"/>
<evidence type="ECO:0000313" key="3">
    <source>
        <dbReference type="Proteomes" id="UP000475385"/>
    </source>
</evidence>
<protein>
    <submittedName>
        <fullName evidence="2">Uncharacterized protein</fullName>
    </submittedName>
</protein>
<organism evidence="2 3">
    <name type="scientific">Falsiroseomonas algicola</name>
    <dbReference type="NCBI Taxonomy" id="2716930"/>
    <lineage>
        <taxon>Bacteria</taxon>
        <taxon>Pseudomonadati</taxon>
        <taxon>Pseudomonadota</taxon>
        <taxon>Alphaproteobacteria</taxon>
        <taxon>Acetobacterales</taxon>
        <taxon>Roseomonadaceae</taxon>
        <taxon>Falsiroseomonas</taxon>
    </lineage>
</organism>
<keyword evidence="3" id="KW-1185">Reference proteome</keyword>
<dbReference type="Proteomes" id="UP000475385">
    <property type="component" value="Unassembled WGS sequence"/>
</dbReference>
<dbReference type="RefSeq" id="WP_164696734.1">
    <property type="nucleotide sequence ID" value="NZ_JAAIKB010000011.1"/>
</dbReference>